<sequence length="156" mass="17555">MKKHLLLLIMTLSLSSMGFAQDYTTGIGIRGGYFNGLTVKHFVSDQAALEGIFTSRWRGFQVTGLYEIHNQAFNTPRLNWYYGFGAHIGFWDGNETNWGNRGDNYTVLGIDGILGMEYNFTEIPINIGIDWKPSMNLIGYSGFWGDGGALSVRYIF</sequence>
<accession>A0ABW7N7B0</accession>
<dbReference type="RefSeq" id="WP_395417046.1">
    <property type="nucleotide sequence ID" value="NZ_JBIPKE010000015.1"/>
</dbReference>
<dbReference type="Proteomes" id="UP001610063">
    <property type="component" value="Unassembled WGS sequence"/>
</dbReference>
<evidence type="ECO:0000313" key="3">
    <source>
        <dbReference type="Proteomes" id="UP001610063"/>
    </source>
</evidence>
<proteinExistence type="predicted"/>
<feature type="chain" id="PRO_5045970219" description="DUF3575 domain-containing protein" evidence="1">
    <location>
        <begin position="21"/>
        <end position="156"/>
    </location>
</feature>
<gene>
    <name evidence="2" type="ORF">ACHKAR_08555</name>
</gene>
<keyword evidence="1" id="KW-0732">Signal</keyword>
<dbReference type="EMBL" id="JBIPKE010000015">
    <property type="protein sequence ID" value="MFH6983485.1"/>
    <property type="molecule type" value="Genomic_DNA"/>
</dbReference>
<evidence type="ECO:0000256" key="1">
    <source>
        <dbReference type="SAM" id="SignalP"/>
    </source>
</evidence>
<evidence type="ECO:0000313" key="2">
    <source>
        <dbReference type="EMBL" id="MFH6983485.1"/>
    </source>
</evidence>
<evidence type="ECO:0008006" key="4">
    <source>
        <dbReference type="Google" id="ProtNLM"/>
    </source>
</evidence>
<reference evidence="2 3" key="1">
    <citation type="journal article" date="2013" name="Int. J. Syst. Evol. Microbiol.">
        <title>Marinoscillum luteum sp. nov., isolated from marine sediment.</title>
        <authorList>
            <person name="Cha I.T."/>
            <person name="Park S.J."/>
            <person name="Kim S.J."/>
            <person name="Kim J.G."/>
            <person name="Jung M.Y."/>
            <person name="Shin K.S."/>
            <person name="Kwon K.K."/>
            <person name="Yang S.H."/>
            <person name="Seo Y.S."/>
            <person name="Rhee S.K."/>
        </authorList>
    </citation>
    <scope>NUCLEOTIDE SEQUENCE [LARGE SCALE GENOMIC DNA]</scope>
    <source>
        <strain evidence="2 3">KCTC 23939</strain>
    </source>
</reference>
<keyword evidence="3" id="KW-1185">Reference proteome</keyword>
<feature type="signal peptide" evidence="1">
    <location>
        <begin position="1"/>
        <end position="20"/>
    </location>
</feature>
<comment type="caution">
    <text evidence="2">The sequence shown here is derived from an EMBL/GenBank/DDBJ whole genome shotgun (WGS) entry which is preliminary data.</text>
</comment>
<protein>
    <recommendedName>
        <fullName evidence="4">DUF3575 domain-containing protein</fullName>
    </recommendedName>
</protein>
<organism evidence="2 3">
    <name type="scientific">Marinoscillum luteum</name>
    <dbReference type="NCBI Taxonomy" id="861051"/>
    <lineage>
        <taxon>Bacteria</taxon>
        <taxon>Pseudomonadati</taxon>
        <taxon>Bacteroidota</taxon>
        <taxon>Cytophagia</taxon>
        <taxon>Cytophagales</taxon>
        <taxon>Reichenbachiellaceae</taxon>
        <taxon>Marinoscillum</taxon>
    </lineage>
</organism>
<name>A0ABW7N7B0_9BACT</name>